<dbReference type="Ensembl" id="ENSSHBT00005025978.1">
    <property type="protein sequence ID" value="ENSSHBP00005021781.1"/>
    <property type="gene ID" value="ENSSHBG00005018436.1"/>
</dbReference>
<keyword evidence="3" id="KW-1185">Reference proteome</keyword>
<reference evidence="2" key="2">
    <citation type="submission" date="2025-09" db="UniProtKB">
        <authorList>
            <consortium name="Ensembl"/>
        </authorList>
    </citation>
    <scope>IDENTIFICATION</scope>
</reference>
<dbReference type="Proteomes" id="UP000472266">
    <property type="component" value="Unplaced"/>
</dbReference>
<reference evidence="2" key="1">
    <citation type="submission" date="2025-08" db="UniProtKB">
        <authorList>
            <consortium name="Ensembl"/>
        </authorList>
    </citation>
    <scope>IDENTIFICATION</scope>
</reference>
<protein>
    <submittedName>
        <fullName evidence="2">Uncharacterized protein</fullName>
    </submittedName>
</protein>
<dbReference type="AlphaFoldDB" id="A0A672V5P8"/>
<feature type="region of interest" description="Disordered" evidence="1">
    <location>
        <begin position="1"/>
        <end position="20"/>
    </location>
</feature>
<evidence type="ECO:0000313" key="3">
    <source>
        <dbReference type="Proteomes" id="UP000472266"/>
    </source>
</evidence>
<name>A0A672V5P8_STRHB</name>
<sequence>ARPSLGHPSAPSTPAAAALTAERSQLGRKTLTRCCRHTRCLSTCPKARWRRRKISFERLGQMTKQKSVRW</sequence>
<evidence type="ECO:0000256" key="1">
    <source>
        <dbReference type="SAM" id="MobiDB-lite"/>
    </source>
</evidence>
<organism evidence="2 3">
    <name type="scientific">Strigops habroptila</name>
    <name type="common">Kakapo</name>
    <dbReference type="NCBI Taxonomy" id="2489341"/>
    <lineage>
        <taxon>Eukaryota</taxon>
        <taxon>Metazoa</taxon>
        <taxon>Chordata</taxon>
        <taxon>Craniata</taxon>
        <taxon>Vertebrata</taxon>
        <taxon>Euteleostomi</taxon>
        <taxon>Archelosauria</taxon>
        <taxon>Archosauria</taxon>
        <taxon>Dinosauria</taxon>
        <taxon>Saurischia</taxon>
        <taxon>Theropoda</taxon>
        <taxon>Coelurosauria</taxon>
        <taxon>Aves</taxon>
        <taxon>Neognathae</taxon>
        <taxon>Neoaves</taxon>
        <taxon>Telluraves</taxon>
        <taxon>Australaves</taxon>
        <taxon>Psittaciformes</taxon>
        <taxon>Psittacidae</taxon>
        <taxon>Strigops</taxon>
    </lineage>
</organism>
<accession>A0A672V5P8</accession>
<dbReference type="InParanoid" id="A0A672V5P8"/>
<evidence type="ECO:0000313" key="2">
    <source>
        <dbReference type="Ensembl" id="ENSSHBP00005021781.1"/>
    </source>
</evidence>
<feature type="compositionally biased region" description="Low complexity" evidence="1">
    <location>
        <begin position="8"/>
        <end position="20"/>
    </location>
</feature>
<proteinExistence type="predicted"/>